<keyword evidence="3" id="KW-1185">Reference proteome</keyword>
<dbReference type="InterPro" id="IPR024983">
    <property type="entry name" value="CHAT_dom"/>
</dbReference>
<evidence type="ECO:0000259" key="1">
    <source>
        <dbReference type="Pfam" id="PF12770"/>
    </source>
</evidence>
<organism evidence="2 3">
    <name type="scientific">Colletotrichum tofieldiae</name>
    <dbReference type="NCBI Taxonomy" id="708197"/>
    <lineage>
        <taxon>Eukaryota</taxon>
        <taxon>Fungi</taxon>
        <taxon>Dikarya</taxon>
        <taxon>Ascomycota</taxon>
        <taxon>Pezizomycotina</taxon>
        <taxon>Sordariomycetes</taxon>
        <taxon>Hypocreomycetidae</taxon>
        <taxon>Glomerellales</taxon>
        <taxon>Glomerellaceae</taxon>
        <taxon>Colletotrichum</taxon>
        <taxon>Colletotrichum spaethianum species complex</taxon>
    </lineage>
</organism>
<evidence type="ECO:0000313" key="3">
    <source>
        <dbReference type="Proteomes" id="UP000076552"/>
    </source>
</evidence>
<accession>A0A166S2C2</accession>
<dbReference type="Pfam" id="PF13374">
    <property type="entry name" value="TPR_10"/>
    <property type="match status" value="7"/>
</dbReference>
<sequence>MANLEEAISIAREAVDAIPEDHPYERAGWLNNLGVYLGVRYSRTGAMADLEEAISIAREAVKATPEDHLDERAGRLNNLGNRLSDRYSRTGALKDLDEAISTSRESIKATPEDHPRRPMWLSNLGVHLGTRHSRTGAMEDLKEAIAVAREAVKATPEDNPEELAGHLTSLGNRLSSRYSRTGRLADLNEAIAIIQQAVKATPEDHPDRARRLSSLGNRLSERYSCTGSIVDLKESITTAQEALKVTPEDHPDRAARLSNLGLRFSDRYLRTGAAEDLEEAIAVARQAVKATSGDYLGQAICLNNLQLQLGNRYLRTGAIADIEEAITVARQAVNALPEDYPDRPIWLNNLQLRLSNRYSRTGAIEDLEEAIGIAREAVKATPEGHVDRATWLNNLGNRLSDRYKHAGEVKDLEEAVEFARKAVAATPEDHPDRAAWLNNLGNRLSERHAHNRAITDLEESIDLAQEAVKTTPEGHPDRAGWLNNLAIRLGDRYSSTGAMEDIEGARSRFKEAFEAKEAKISDRFRGGRGLLWSLDALKDIHDMYPVAEAAVNLIPLLSSFSLQSADKQHQLRQAVGLASDAAALALHVGKGPLAALQLLETGRGVLAGSLQNIRTDLSALQQEFPELAGAFVHLRDQLDAPAQQTSLEPTQLISPTKMSPVDPDSRHKASLAMDSLLGDIRSRPGFERFLASATEEEMREATVHGPVVVINVSSYRCDALFVERSGVRFLALPELTLDGLKARANSLESVATLAWLWDVVVGPVLDALGVAGPPSGDTWPHVWWVPTGPLTRFPLHAAGHHSKRSAETALDRVVSSYSPSIKSILHTRRQRRLDAGAASGPNVVLVDMQETPGQNWLSHAKRETRAVQQVCEAIGLPCNQPLANKKDVLIALETCKILHFAGHGGAHSDPLRSLLLLKDWENDPLTVESLLETNSSASAQFLAYLSACGTGRIQDDRSIDESIHLASAFQLAGFRHVIGTLWEVDDGLCVDMARLTYKFLGANGLSDESVSSGLHYATKTLRDRWVERQAGTEATERASNGNRDMVLRVNAKPDRPLWVPYVHFGV</sequence>
<dbReference type="Pfam" id="PF12770">
    <property type="entry name" value="CHAT"/>
    <property type="match status" value="1"/>
</dbReference>
<gene>
    <name evidence="2" type="ORF">CT0861_00498</name>
</gene>
<dbReference type="Proteomes" id="UP000076552">
    <property type="component" value="Unassembled WGS sequence"/>
</dbReference>
<comment type="caution">
    <text evidence="2">The sequence shown here is derived from an EMBL/GenBank/DDBJ whole genome shotgun (WGS) entry which is preliminary data.</text>
</comment>
<dbReference type="Gene3D" id="1.25.40.10">
    <property type="entry name" value="Tetratricopeptide repeat domain"/>
    <property type="match status" value="3"/>
</dbReference>
<dbReference type="InterPro" id="IPR011990">
    <property type="entry name" value="TPR-like_helical_dom_sf"/>
</dbReference>
<protein>
    <submittedName>
        <fullName evidence="2">TPR domain-containing protein</fullName>
    </submittedName>
</protein>
<feature type="domain" description="CHAT" evidence="1">
    <location>
        <begin position="751"/>
        <end position="1019"/>
    </location>
</feature>
<dbReference type="AlphaFoldDB" id="A0A166S2C2"/>
<dbReference type="STRING" id="708197.A0A166S2C2"/>
<reference evidence="2 3" key="1">
    <citation type="submission" date="2015-06" db="EMBL/GenBank/DDBJ databases">
        <title>Survival trade-offs in plant roots during colonization by closely related pathogenic and mutualistic fungi.</title>
        <authorList>
            <person name="Hacquard S."/>
            <person name="Kracher B."/>
            <person name="Hiruma K."/>
            <person name="Weinman A."/>
            <person name="Muench P."/>
            <person name="Garrido Oter R."/>
            <person name="Ver Loren van Themaat E."/>
            <person name="Dallerey J.-F."/>
            <person name="Damm U."/>
            <person name="Henrissat B."/>
            <person name="Lespinet O."/>
            <person name="Thon M."/>
            <person name="Kemen E."/>
            <person name="McHardy A.C."/>
            <person name="Schulze-Lefert P."/>
            <person name="O'Connell R.J."/>
        </authorList>
    </citation>
    <scope>NUCLEOTIDE SEQUENCE [LARGE SCALE GENOMIC DNA]</scope>
    <source>
        <strain evidence="2 3">0861</strain>
    </source>
</reference>
<dbReference type="PANTHER" id="PTHR19959:SF119">
    <property type="entry name" value="FUNGAL LIPASE-LIKE DOMAIN-CONTAINING PROTEIN"/>
    <property type="match status" value="1"/>
</dbReference>
<dbReference type="SUPFAM" id="SSF48452">
    <property type="entry name" value="TPR-like"/>
    <property type="match status" value="2"/>
</dbReference>
<name>A0A166S2C2_9PEZI</name>
<evidence type="ECO:0000313" key="2">
    <source>
        <dbReference type="EMBL" id="KZL70130.1"/>
    </source>
</evidence>
<dbReference type="EMBL" id="LFIV01000095">
    <property type="protein sequence ID" value="KZL70130.1"/>
    <property type="molecule type" value="Genomic_DNA"/>
</dbReference>
<proteinExistence type="predicted"/>
<dbReference type="PANTHER" id="PTHR19959">
    <property type="entry name" value="KINESIN LIGHT CHAIN"/>
    <property type="match status" value="1"/>
</dbReference>